<reference evidence="3 4" key="1">
    <citation type="journal article" date="2015" name="Stand. Genomic Sci.">
        <title>Genomic Encyclopedia of Bacterial and Archaeal Type Strains, Phase III: the genomes of soil and plant-associated and newly described type strains.</title>
        <authorList>
            <person name="Whitman W.B."/>
            <person name="Woyke T."/>
            <person name="Klenk H.P."/>
            <person name="Zhou Y."/>
            <person name="Lilburn T.G."/>
            <person name="Beck B.J."/>
            <person name="De Vos P."/>
            <person name="Vandamme P."/>
            <person name="Eisen J.A."/>
            <person name="Garrity G."/>
            <person name="Hugenholtz P."/>
            <person name="Kyrpides N.C."/>
        </authorList>
    </citation>
    <scope>NUCLEOTIDE SEQUENCE [LARGE SCALE GENOMIC DNA]</scope>
    <source>
        <strain evidence="3 4">CGMCC 1.10124</strain>
    </source>
</reference>
<evidence type="ECO:0000313" key="5">
    <source>
        <dbReference type="Proteomes" id="UP000282007"/>
    </source>
</evidence>
<dbReference type="EMBL" id="REFS01000002">
    <property type="protein sequence ID" value="RMB23922.1"/>
    <property type="molecule type" value="Genomic_DNA"/>
</dbReference>
<evidence type="ECO:0000256" key="1">
    <source>
        <dbReference type="SAM" id="Phobius"/>
    </source>
</evidence>
<evidence type="ECO:0000313" key="2">
    <source>
        <dbReference type="EMBL" id="AZH24433.1"/>
    </source>
</evidence>
<protein>
    <submittedName>
        <fullName evidence="2">Sialidase</fullName>
    </submittedName>
</protein>
<dbReference type="OrthoDB" id="56770at2157"/>
<keyword evidence="1" id="KW-0472">Membrane</keyword>
<dbReference type="PANTHER" id="PTHR35902">
    <property type="entry name" value="S-LAYER DOMAIN-LIKE PROTEIN-RELATED"/>
    <property type="match status" value="1"/>
</dbReference>
<keyword evidence="5" id="KW-1185">Reference proteome</keyword>
<dbReference type="KEGG" id="haer:DU502_03140"/>
<dbReference type="AlphaFoldDB" id="A0A3M0DQH1"/>
<dbReference type="PANTHER" id="PTHR35902:SF3">
    <property type="entry name" value="NPCBM-ASSOCIATED, NEW3 DOMAIN OF ALPHA-GALACTOSIDASE"/>
    <property type="match status" value="1"/>
</dbReference>
<proteinExistence type="predicted"/>
<name>A0A3M0DQH1_9EURY</name>
<dbReference type="EMBL" id="CP034145">
    <property type="protein sequence ID" value="AZH24433.1"/>
    <property type="molecule type" value="Genomic_DNA"/>
</dbReference>
<dbReference type="Proteomes" id="UP000282007">
    <property type="component" value="Chromosome"/>
</dbReference>
<dbReference type="RefSeq" id="WP_121919825.1">
    <property type="nucleotide sequence ID" value="NZ_CP034145.1"/>
</dbReference>
<keyword evidence="1" id="KW-1133">Transmembrane helix</keyword>
<evidence type="ECO:0000313" key="4">
    <source>
        <dbReference type="Proteomes" id="UP000277326"/>
    </source>
</evidence>
<reference evidence="2 5" key="2">
    <citation type="submission" date="2018-07" db="EMBL/GenBank/DDBJ databases">
        <title>Genome sequences of Haloplanus aerogenes JCM 16430T.</title>
        <authorList>
            <person name="Kim Y.B."/>
            <person name="Roh S.W."/>
        </authorList>
    </citation>
    <scope>NUCLEOTIDE SEQUENCE [LARGE SCALE GENOMIC DNA]</scope>
    <source>
        <strain evidence="2 5">JCM 16430</strain>
    </source>
</reference>
<dbReference type="Gene3D" id="2.60.40.10">
    <property type="entry name" value="Immunoglobulins"/>
    <property type="match status" value="1"/>
</dbReference>
<evidence type="ECO:0000313" key="3">
    <source>
        <dbReference type="EMBL" id="RMB23922.1"/>
    </source>
</evidence>
<feature type="transmembrane region" description="Helical" evidence="1">
    <location>
        <begin position="512"/>
        <end position="532"/>
    </location>
</feature>
<gene>
    <name evidence="3" type="ORF">ATH50_1152</name>
    <name evidence="2" type="ORF">DU502_03140</name>
</gene>
<organism evidence="3 4">
    <name type="scientific">Haloplanus aerogenes</name>
    <dbReference type="NCBI Taxonomy" id="660522"/>
    <lineage>
        <taxon>Archaea</taxon>
        <taxon>Methanobacteriati</taxon>
        <taxon>Methanobacteriota</taxon>
        <taxon>Stenosarchaea group</taxon>
        <taxon>Halobacteria</taxon>
        <taxon>Halobacteriales</taxon>
        <taxon>Haloferacaceae</taxon>
        <taxon>Haloplanus</taxon>
    </lineage>
</organism>
<dbReference type="GeneID" id="38470248"/>
<reference evidence="3" key="3">
    <citation type="submission" date="2018-10" db="EMBL/GenBank/DDBJ databases">
        <authorList>
            <person name="Whitman W."/>
            <person name="Huntemann M."/>
            <person name="Clum A."/>
            <person name="Pillay M."/>
            <person name="Palaniappan K."/>
            <person name="Varghese N."/>
            <person name="Mikhailova N."/>
            <person name="Stamatis D."/>
            <person name="Reddy T."/>
            <person name="Daum C."/>
            <person name="Shapiro N."/>
            <person name="Ivanova N."/>
            <person name="Kyrpides N."/>
            <person name="Woyke T."/>
        </authorList>
    </citation>
    <scope>NUCLEOTIDE SEQUENCE</scope>
    <source>
        <strain evidence="3">CGMCC 1.10124</strain>
    </source>
</reference>
<accession>A0A3M0DQH1</accession>
<keyword evidence="1" id="KW-0812">Transmembrane</keyword>
<dbReference type="InterPro" id="IPR013783">
    <property type="entry name" value="Ig-like_fold"/>
</dbReference>
<dbReference type="Proteomes" id="UP000277326">
    <property type="component" value="Unassembled WGS sequence"/>
</dbReference>
<sequence>MTARRKVAGVVVALGLLSAAVAPALAVQQVIGSPDIDVFSPDNEVRPGEEGSLPVYLSNSGRLRQSGPEEYVDRVTTARGLTFTVSDGNAPIDVRTGRYPVGSVPVGSEGPFSVSITVAENATPGTYRIPVRVRYTYTLMVDYSTSPANFVDSTQDRRYYLTVVVRDVPRFEVVDTSSRVGVGGRGNVSITVENVGTDPARDATVQLSSPSDEVLLGTRSTSSRAFTGTWRPAERRTFEFVARTTSDAVVREYPLTATVSYRDRDGIERTSRELTTGVTPLPEQTFTVSNLSTTLYVGEPGTVRGTITNTGPRPVTDASLVYTPTNPNLAPADREVALGRLAPGEQASFAYEVTVSDRATATAQQLNLSVRYRNERGDRQVSDPLEPTVTVAPERTWLAVTPVDNTFAIDTDNRLTVRIRNVQRVPLRNVVARLAVDAPFETESRVAYVDALDPEETATLAFELTVSEDAVPTQSSVRLNVTADRPDGETILLDTYDVPVTVAAESGPTDTAVFVGGALAALALLAGGWLWLRR</sequence>